<dbReference type="AlphaFoldDB" id="A0A1X0PBI9"/>
<gene>
    <name evidence="1" type="ORF">TM35_000016970</name>
</gene>
<reference evidence="1 2" key="1">
    <citation type="submission" date="2017-03" db="EMBL/GenBank/DDBJ databases">
        <title>An alternative strategy for trypanosome survival in the mammalian bloodstream revealed through genome and transcriptome analysis of the ubiquitous bovine parasite Trypanosoma (Megatrypanum) theileri.</title>
        <authorList>
            <person name="Kelly S."/>
            <person name="Ivens A."/>
            <person name="Mott A."/>
            <person name="O'Neill E."/>
            <person name="Emms D."/>
            <person name="Macleod O."/>
            <person name="Voorheis P."/>
            <person name="Matthews J."/>
            <person name="Matthews K."/>
            <person name="Carrington M."/>
        </authorList>
    </citation>
    <scope>NUCLEOTIDE SEQUENCE [LARGE SCALE GENOMIC DNA]</scope>
    <source>
        <strain evidence="1">Edinburgh</strain>
    </source>
</reference>
<protein>
    <submittedName>
        <fullName evidence="1">Uncharacterized protein</fullName>
    </submittedName>
</protein>
<dbReference type="OrthoDB" id="277330at2759"/>
<comment type="caution">
    <text evidence="1">The sequence shown here is derived from an EMBL/GenBank/DDBJ whole genome shotgun (WGS) entry which is preliminary data.</text>
</comment>
<name>A0A1X0PBI9_9TRYP</name>
<organism evidence="1 2">
    <name type="scientific">Trypanosoma theileri</name>
    <dbReference type="NCBI Taxonomy" id="67003"/>
    <lineage>
        <taxon>Eukaryota</taxon>
        <taxon>Discoba</taxon>
        <taxon>Euglenozoa</taxon>
        <taxon>Kinetoplastea</taxon>
        <taxon>Metakinetoplastina</taxon>
        <taxon>Trypanosomatida</taxon>
        <taxon>Trypanosomatidae</taxon>
        <taxon>Trypanosoma</taxon>
    </lineage>
</organism>
<dbReference type="RefSeq" id="XP_028887886.1">
    <property type="nucleotide sequence ID" value="XM_029021378.1"/>
</dbReference>
<dbReference type="GeneID" id="39981158"/>
<sequence length="303" mass="33642">MQYLRCLFLTPEEALSRERVRNEIAREKLSGARLQRAGEEEHYEAEVKHLNDELQAKRDSFAAVARPLLTEYDDVFLAQHYYQEVSNILEGHVRVMSQLADRELEGYGYVGKRLVGAGLHLEALRVRLARGEPFRRELSAALRGASSPDLAVVAAPLMAVGDRGVPPPAALRATGFDLARAVEAAGSGPARGPPRGWLDLLKFRTSLSPTMLEMRQAQARRAAAHFLAHVEKGEYRQALDVAETIHAEAMREGVPNAELLDSAFTAFRNTVLPALAADMFLRYSRASLDSARYACVEKMLMEE</sequence>
<accession>A0A1X0PBI9</accession>
<proteinExistence type="predicted"/>
<evidence type="ECO:0000313" key="1">
    <source>
        <dbReference type="EMBL" id="ORC93820.1"/>
    </source>
</evidence>
<keyword evidence="2" id="KW-1185">Reference proteome</keyword>
<dbReference type="EMBL" id="NBCO01000001">
    <property type="protein sequence ID" value="ORC93820.1"/>
    <property type="molecule type" value="Genomic_DNA"/>
</dbReference>
<evidence type="ECO:0000313" key="2">
    <source>
        <dbReference type="Proteomes" id="UP000192257"/>
    </source>
</evidence>
<dbReference type="VEuPathDB" id="TriTrypDB:TM35_000016970"/>
<dbReference type="Proteomes" id="UP000192257">
    <property type="component" value="Unassembled WGS sequence"/>
</dbReference>